<proteinExistence type="predicted"/>
<gene>
    <name evidence="2" type="ORF">F7725_023599</name>
</gene>
<protein>
    <submittedName>
        <fullName evidence="2">Uncharacterized protein</fullName>
    </submittedName>
</protein>
<dbReference type="Proteomes" id="UP000518266">
    <property type="component" value="Unassembled WGS sequence"/>
</dbReference>
<accession>A0A7J5XZW5</accession>
<feature type="region of interest" description="Disordered" evidence="1">
    <location>
        <begin position="26"/>
        <end position="64"/>
    </location>
</feature>
<dbReference type="AlphaFoldDB" id="A0A7J5XZW5"/>
<feature type="compositionally biased region" description="Polar residues" evidence="1">
    <location>
        <begin position="55"/>
        <end position="64"/>
    </location>
</feature>
<dbReference type="EMBL" id="JAAKFY010000019">
    <property type="protein sequence ID" value="KAF3841648.1"/>
    <property type="molecule type" value="Genomic_DNA"/>
</dbReference>
<organism evidence="2 3">
    <name type="scientific">Dissostichus mawsoni</name>
    <name type="common">Antarctic cod</name>
    <dbReference type="NCBI Taxonomy" id="36200"/>
    <lineage>
        <taxon>Eukaryota</taxon>
        <taxon>Metazoa</taxon>
        <taxon>Chordata</taxon>
        <taxon>Craniata</taxon>
        <taxon>Vertebrata</taxon>
        <taxon>Euteleostomi</taxon>
        <taxon>Actinopterygii</taxon>
        <taxon>Neopterygii</taxon>
        <taxon>Teleostei</taxon>
        <taxon>Neoteleostei</taxon>
        <taxon>Acanthomorphata</taxon>
        <taxon>Eupercaria</taxon>
        <taxon>Perciformes</taxon>
        <taxon>Notothenioidei</taxon>
        <taxon>Nototheniidae</taxon>
        <taxon>Dissostichus</taxon>
    </lineage>
</organism>
<evidence type="ECO:0000313" key="2">
    <source>
        <dbReference type="EMBL" id="KAF3841648.1"/>
    </source>
</evidence>
<sequence>MLTSRCFRSSGTEEFWGQRSEVFHRTSFPSPTDLEIRQEPASSGSSKGHSDYSNTEHQQQNTER</sequence>
<name>A0A7J5XZW5_DISMA</name>
<evidence type="ECO:0000256" key="1">
    <source>
        <dbReference type="SAM" id="MobiDB-lite"/>
    </source>
</evidence>
<feature type="compositionally biased region" description="Low complexity" evidence="1">
    <location>
        <begin position="42"/>
        <end position="53"/>
    </location>
</feature>
<evidence type="ECO:0000313" key="3">
    <source>
        <dbReference type="Proteomes" id="UP000518266"/>
    </source>
</evidence>
<comment type="caution">
    <text evidence="2">The sequence shown here is derived from an EMBL/GenBank/DDBJ whole genome shotgun (WGS) entry which is preliminary data.</text>
</comment>
<keyword evidence="3" id="KW-1185">Reference proteome</keyword>
<reference evidence="2 3" key="1">
    <citation type="submission" date="2020-03" db="EMBL/GenBank/DDBJ databases">
        <title>Dissostichus mawsoni Genome sequencing and assembly.</title>
        <authorList>
            <person name="Park H."/>
        </authorList>
    </citation>
    <scope>NUCLEOTIDE SEQUENCE [LARGE SCALE GENOMIC DNA]</scope>
    <source>
        <strain evidence="2">DM0001</strain>
        <tissue evidence="2">Muscle</tissue>
    </source>
</reference>